<proteinExistence type="predicted"/>
<reference evidence="1" key="1">
    <citation type="submission" date="2025-08" db="UniProtKB">
        <authorList>
            <consortium name="Ensembl"/>
        </authorList>
    </citation>
    <scope>IDENTIFICATION</scope>
</reference>
<sequence>MQLYRALILRSYTQHDMFCELVSVFCNHAQGFNMVTKGCQTSLACVGAVACCEGDLCNSAVPTGPSVILLLVASVIITLFL</sequence>
<dbReference type="InterPro" id="IPR045860">
    <property type="entry name" value="Snake_toxin-like_sf"/>
</dbReference>
<accession>A0A3B4WVR8</accession>
<dbReference type="SUPFAM" id="SSF57302">
    <property type="entry name" value="Snake toxin-like"/>
    <property type="match status" value="1"/>
</dbReference>
<evidence type="ECO:0008006" key="3">
    <source>
        <dbReference type="Google" id="ProtNLM"/>
    </source>
</evidence>
<dbReference type="Proteomes" id="UP000261360">
    <property type="component" value="Unplaced"/>
</dbReference>
<evidence type="ECO:0000313" key="2">
    <source>
        <dbReference type="Proteomes" id="UP000261360"/>
    </source>
</evidence>
<keyword evidence="2" id="KW-1185">Reference proteome</keyword>
<reference evidence="1" key="2">
    <citation type="submission" date="2025-09" db="UniProtKB">
        <authorList>
            <consortium name="Ensembl"/>
        </authorList>
    </citation>
    <scope>IDENTIFICATION</scope>
</reference>
<dbReference type="STRING" id="1841481.ENSSLDP00000007082"/>
<dbReference type="GeneTree" id="ENSGT01140000283389"/>
<evidence type="ECO:0000313" key="1">
    <source>
        <dbReference type="Ensembl" id="ENSSLDP00000007082.1"/>
    </source>
</evidence>
<organism evidence="1 2">
    <name type="scientific">Seriola lalandi dorsalis</name>
    <dbReference type="NCBI Taxonomy" id="1841481"/>
    <lineage>
        <taxon>Eukaryota</taxon>
        <taxon>Metazoa</taxon>
        <taxon>Chordata</taxon>
        <taxon>Craniata</taxon>
        <taxon>Vertebrata</taxon>
        <taxon>Euteleostomi</taxon>
        <taxon>Actinopterygii</taxon>
        <taxon>Neopterygii</taxon>
        <taxon>Teleostei</taxon>
        <taxon>Neoteleostei</taxon>
        <taxon>Acanthomorphata</taxon>
        <taxon>Carangaria</taxon>
        <taxon>Carangiformes</taxon>
        <taxon>Carangidae</taxon>
        <taxon>Seriola</taxon>
    </lineage>
</organism>
<dbReference type="AlphaFoldDB" id="A0A3B4WVR8"/>
<dbReference type="Ensembl" id="ENSSLDT00000007307.1">
    <property type="protein sequence ID" value="ENSSLDP00000007082.1"/>
    <property type="gene ID" value="ENSSLDG00000005635.1"/>
</dbReference>
<name>A0A3B4WVR8_SERLL</name>
<protein>
    <recommendedName>
        <fullName evidence="3">UPAR/Ly6 domain-containing protein</fullName>
    </recommendedName>
</protein>